<dbReference type="CDD" id="cd00371">
    <property type="entry name" value="HMA"/>
    <property type="match status" value="1"/>
</dbReference>
<protein>
    <recommendedName>
        <fullName evidence="1">HMA domain-containing protein</fullName>
    </recommendedName>
</protein>
<dbReference type="InterPro" id="IPR006121">
    <property type="entry name" value="HMA_dom"/>
</dbReference>
<name>A0ABQ4ERH5_9ACTN</name>
<dbReference type="EMBL" id="BONX01000024">
    <property type="protein sequence ID" value="GIG97233.1"/>
    <property type="molecule type" value="Genomic_DNA"/>
</dbReference>
<dbReference type="SUPFAM" id="SSF55008">
    <property type="entry name" value="HMA, heavy metal-associated domain"/>
    <property type="match status" value="1"/>
</dbReference>
<dbReference type="Pfam" id="PF00403">
    <property type="entry name" value="HMA"/>
    <property type="match status" value="1"/>
</dbReference>
<feature type="domain" description="HMA" evidence="1">
    <location>
        <begin position="18"/>
        <end position="81"/>
    </location>
</feature>
<accession>A0ABQ4ERH5</accession>
<evidence type="ECO:0000313" key="2">
    <source>
        <dbReference type="EMBL" id="GIG97233.1"/>
    </source>
</evidence>
<dbReference type="Proteomes" id="UP000621500">
    <property type="component" value="Unassembled WGS sequence"/>
</dbReference>
<organism evidence="2 3">
    <name type="scientific">Plantactinospora mayteni</name>
    <dbReference type="NCBI Taxonomy" id="566021"/>
    <lineage>
        <taxon>Bacteria</taxon>
        <taxon>Bacillati</taxon>
        <taxon>Actinomycetota</taxon>
        <taxon>Actinomycetes</taxon>
        <taxon>Micromonosporales</taxon>
        <taxon>Micromonosporaceae</taxon>
        <taxon>Plantactinospora</taxon>
    </lineage>
</organism>
<proteinExistence type="predicted"/>
<gene>
    <name evidence="2" type="ORF">Pma05_38060</name>
</gene>
<sequence>MCTSCETAAAQAVPTTGEGREFVVAGMSCQPCSTKVATAVRAVPGVTDVRVELSERRVTVAGTAEESQIHAAIVGAGYTITNP</sequence>
<dbReference type="InterPro" id="IPR036163">
    <property type="entry name" value="HMA_dom_sf"/>
</dbReference>
<comment type="caution">
    <text evidence="2">The sequence shown here is derived from an EMBL/GenBank/DDBJ whole genome shotgun (WGS) entry which is preliminary data.</text>
</comment>
<evidence type="ECO:0000259" key="1">
    <source>
        <dbReference type="PROSITE" id="PS50846"/>
    </source>
</evidence>
<reference evidence="2 3" key="1">
    <citation type="submission" date="2021-01" db="EMBL/GenBank/DDBJ databases">
        <title>Whole genome shotgun sequence of Plantactinospora mayteni NBRC 109088.</title>
        <authorList>
            <person name="Komaki H."/>
            <person name="Tamura T."/>
        </authorList>
    </citation>
    <scope>NUCLEOTIDE SEQUENCE [LARGE SCALE GENOMIC DNA]</scope>
    <source>
        <strain evidence="2 3">NBRC 109088</strain>
    </source>
</reference>
<dbReference type="PROSITE" id="PS50846">
    <property type="entry name" value="HMA_2"/>
    <property type="match status" value="1"/>
</dbReference>
<evidence type="ECO:0000313" key="3">
    <source>
        <dbReference type="Proteomes" id="UP000621500"/>
    </source>
</evidence>
<dbReference type="Gene3D" id="3.30.70.100">
    <property type="match status" value="1"/>
</dbReference>
<keyword evidence="3" id="KW-1185">Reference proteome</keyword>